<evidence type="ECO:0000313" key="6">
    <source>
        <dbReference type="EMBL" id="QDE33833.1"/>
    </source>
</evidence>
<gene>
    <name evidence="6" type="ORF">FIV50_02950</name>
</gene>
<organism evidence="6 7">
    <name type="scientific">Microbacterium foliorum</name>
    <dbReference type="NCBI Taxonomy" id="104336"/>
    <lineage>
        <taxon>Bacteria</taxon>
        <taxon>Bacillati</taxon>
        <taxon>Actinomycetota</taxon>
        <taxon>Actinomycetes</taxon>
        <taxon>Micrococcales</taxon>
        <taxon>Microbacteriaceae</taxon>
        <taxon>Microbacterium</taxon>
    </lineage>
</organism>
<dbReference type="InterPro" id="IPR009057">
    <property type="entry name" value="Homeodomain-like_sf"/>
</dbReference>
<dbReference type="Pfam" id="PF00440">
    <property type="entry name" value="TetR_N"/>
    <property type="match status" value="1"/>
</dbReference>
<dbReference type="PRINTS" id="PR00455">
    <property type="entry name" value="HTHTETR"/>
</dbReference>
<accession>A0A4Y5YMY1</accession>
<name>A0A4Y5YMY1_9MICO</name>
<dbReference type="SUPFAM" id="SSF48498">
    <property type="entry name" value="Tetracyclin repressor-like, C-terminal domain"/>
    <property type="match status" value="1"/>
</dbReference>
<evidence type="ECO:0000256" key="3">
    <source>
        <dbReference type="ARBA" id="ARBA00023163"/>
    </source>
</evidence>
<dbReference type="RefSeq" id="WP_140036116.1">
    <property type="nucleotide sequence ID" value="NZ_CP041040.1"/>
</dbReference>
<dbReference type="InterPro" id="IPR036271">
    <property type="entry name" value="Tet_transcr_reg_TetR-rel_C_sf"/>
</dbReference>
<dbReference type="SUPFAM" id="SSF46689">
    <property type="entry name" value="Homeodomain-like"/>
    <property type="match status" value="1"/>
</dbReference>
<feature type="DNA-binding region" description="H-T-H motif" evidence="4">
    <location>
        <begin position="34"/>
        <end position="53"/>
    </location>
</feature>
<dbReference type="AlphaFoldDB" id="A0A4Y5YMY1"/>
<dbReference type="EMBL" id="CP041040">
    <property type="protein sequence ID" value="QDE33833.1"/>
    <property type="molecule type" value="Genomic_DNA"/>
</dbReference>
<dbReference type="Proteomes" id="UP000316125">
    <property type="component" value="Chromosome"/>
</dbReference>
<dbReference type="InterPro" id="IPR001647">
    <property type="entry name" value="HTH_TetR"/>
</dbReference>
<reference evidence="6 7" key="1">
    <citation type="submission" date="2019-06" db="EMBL/GenBank/DDBJ databases">
        <title>Complete genome of Microbacterium foliorum M2.</title>
        <authorList>
            <person name="Cao G."/>
        </authorList>
    </citation>
    <scope>NUCLEOTIDE SEQUENCE [LARGE SCALE GENOMIC DNA]</scope>
    <source>
        <strain evidence="6 7">M2</strain>
    </source>
</reference>
<dbReference type="Gene3D" id="1.10.357.10">
    <property type="entry name" value="Tetracycline Repressor, domain 2"/>
    <property type="match status" value="1"/>
</dbReference>
<keyword evidence="1" id="KW-0805">Transcription regulation</keyword>
<dbReference type="PANTHER" id="PTHR47506:SF6">
    <property type="entry name" value="HTH-TYPE TRANSCRIPTIONAL REPRESSOR NEMR"/>
    <property type="match status" value="1"/>
</dbReference>
<sequence>MARRGSYAKGVARREEILESALDVIGRKGYQNASLKQIAELVGVTPAALLHYFGSKEELFTEVLRKRDEHDGMMPQAPDPADGKSAFIDVIRHNTEVPGVVELFSRLSVDAVDPAHPAHQYFLERSERLRDSITHSFAPDAAHRATLDPDTMARVIQAVADGLQLQWMIDRSVDMPGIIGALMDVLYPTTDQPETPPAEREEPPSP</sequence>
<proteinExistence type="predicted"/>
<evidence type="ECO:0000256" key="2">
    <source>
        <dbReference type="ARBA" id="ARBA00023125"/>
    </source>
</evidence>
<evidence type="ECO:0000259" key="5">
    <source>
        <dbReference type="PROSITE" id="PS50977"/>
    </source>
</evidence>
<evidence type="ECO:0000256" key="4">
    <source>
        <dbReference type="PROSITE-ProRule" id="PRU00335"/>
    </source>
</evidence>
<dbReference type="PANTHER" id="PTHR47506">
    <property type="entry name" value="TRANSCRIPTIONAL REGULATORY PROTEIN"/>
    <property type="match status" value="1"/>
</dbReference>
<feature type="domain" description="HTH tetR-type" evidence="5">
    <location>
        <begin position="11"/>
        <end position="71"/>
    </location>
</feature>
<protein>
    <submittedName>
        <fullName evidence="6">TetR/AcrR family transcriptional regulator</fullName>
    </submittedName>
</protein>
<keyword evidence="2 4" id="KW-0238">DNA-binding</keyword>
<dbReference type="PROSITE" id="PS50977">
    <property type="entry name" value="HTH_TETR_2"/>
    <property type="match status" value="1"/>
</dbReference>
<keyword evidence="3" id="KW-0804">Transcription</keyword>
<dbReference type="OrthoDB" id="7505659at2"/>
<dbReference type="GO" id="GO:0003677">
    <property type="term" value="F:DNA binding"/>
    <property type="evidence" value="ECO:0007669"/>
    <property type="project" value="UniProtKB-UniRule"/>
</dbReference>
<evidence type="ECO:0000256" key="1">
    <source>
        <dbReference type="ARBA" id="ARBA00023015"/>
    </source>
</evidence>
<evidence type="ECO:0000313" key="7">
    <source>
        <dbReference type="Proteomes" id="UP000316125"/>
    </source>
</evidence>